<protein>
    <submittedName>
        <fullName evidence="1">Uncharacterized protein</fullName>
    </submittedName>
</protein>
<name>A0A6J5M0Z5_9CAUD</name>
<evidence type="ECO:0000313" key="1">
    <source>
        <dbReference type="EMBL" id="CAB4140388.1"/>
    </source>
</evidence>
<sequence length="106" mass="11698">MSLHQIQTHPEYVEGCFGCKVMTLELGTGDANSRRQRPQKAFNQELNAYSEARARGIQPGGTSMQKIREAEKASEVLGKPYNSNTMPDANKVNKSTVAVMKEIGQI</sequence>
<dbReference type="EMBL" id="LR796377">
    <property type="protein sequence ID" value="CAB4140388.1"/>
    <property type="molecule type" value="Genomic_DNA"/>
</dbReference>
<reference evidence="1" key="1">
    <citation type="submission" date="2020-04" db="EMBL/GenBank/DDBJ databases">
        <authorList>
            <person name="Chiriac C."/>
            <person name="Salcher M."/>
            <person name="Ghai R."/>
            <person name="Kavagutti S V."/>
        </authorList>
    </citation>
    <scope>NUCLEOTIDE SEQUENCE</scope>
</reference>
<proteinExistence type="predicted"/>
<accession>A0A6J5M0Z5</accession>
<gene>
    <name evidence="1" type="ORF">UFOVP404_52</name>
</gene>
<organism evidence="1">
    <name type="scientific">uncultured Caudovirales phage</name>
    <dbReference type="NCBI Taxonomy" id="2100421"/>
    <lineage>
        <taxon>Viruses</taxon>
        <taxon>Duplodnaviria</taxon>
        <taxon>Heunggongvirae</taxon>
        <taxon>Uroviricota</taxon>
        <taxon>Caudoviricetes</taxon>
        <taxon>Peduoviridae</taxon>
        <taxon>Maltschvirus</taxon>
        <taxon>Maltschvirus maltsch</taxon>
    </lineage>
</organism>